<feature type="transmembrane region" description="Helical" evidence="1">
    <location>
        <begin position="20"/>
        <end position="40"/>
    </location>
</feature>
<dbReference type="GO" id="GO:0008289">
    <property type="term" value="F:lipid binding"/>
    <property type="evidence" value="ECO:0007669"/>
    <property type="project" value="InterPro"/>
</dbReference>
<dbReference type="AlphaFoldDB" id="A0A432VWE9"/>
<dbReference type="Gene3D" id="3.30.530.20">
    <property type="match status" value="1"/>
</dbReference>
<keyword evidence="4" id="KW-1185">Reference proteome</keyword>
<evidence type="ECO:0000313" key="3">
    <source>
        <dbReference type="EMBL" id="RUO20885.1"/>
    </source>
</evidence>
<gene>
    <name evidence="3" type="ORF">CWE08_07220</name>
</gene>
<dbReference type="PANTHER" id="PTHR19308:SF14">
    <property type="entry name" value="START DOMAIN-CONTAINING PROTEIN"/>
    <property type="match status" value="1"/>
</dbReference>
<dbReference type="InterPro" id="IPR023393">
    <property type="entry name" value="START-like_dom_sf"/>
</dbReference>
<comment type="caution">
    <text evidence="3">The sequence shown here is derived from an EMBL/GenBank/DDBJ whole genome shotgun (WGS) entry which is preliminary data.</text>
</comment>
<evidence type="ECO:0000259" key="2">
    <source>
        <dbReference type="Pfam" id="PF01852"/>
    </source>
</evidence>
<evidence type="ECO:0000256" key="1">
    <source>
        <dbReference type="SAM" id="Phobius"/>
    </source>
</evidence>
<dbReference type="OrthoDB" id="5734556at2"/>
<dbReference type="Pfam" id="PF01852">
    <property type="entry name" value="START"/>
    <property type="match status" value="1"/>
</dbReference>
<dbReference type="RefSeq" id="WP_126767125.1">
    <property type="nucleotide sequence ID" value="NZ_PIPJ01000004.1"/>
</dbReference>
<dbReference type="EMBL" id="PIPJ01000004">
    <property type="protein sequence ID" value="RUO20885.1"/>
    <property type="molecule type" value="Genomic_DNA"/>
</dbReference>
<dbReference type="InterPro" id="IPR051213">
    <property type="entry name" value="START_lipid_transfer"/>
</dbReference>
<dbReference type="SUPFAM" id="SSF55961">
    <property type="entry name" value="Bet v1-like"/>
    <property type="match status" value="1"/>
</dbReference>
<dbReference type="InterPro" id="IPR002913">
    <property type="entry name" value="START_lipid-bd_dom"/>
</dbReference>
<name>A0A432VWE9_9GAMM</name>
<reference evidence="4" key="1">
    <citation type="journal article" date="2018" name="Front. Microbiol.">
        <title>Genome-Based Analysis Reveals the Taxonomy and Diversity of the Family Idiomarinaceae.</title>
        <authorList>
            <person name="Liu Y."/>
            <person name="Lai Q."/>
            <person name="Shao Z."/>
        </authorList>
    </citation>
    <scope>NUCLEOTIDE SEQUENCE [LARGE SCALE GENOMIC DNA]</scope>
    <source>
        <strain evidence="4">GBPy7</strain>
    </source>
</reference>
<protein>
    <recommendedName>
        <fullName evidence="2">START domain-containing protein</fullName>
    </recommendedName>
</protein>
<organism evidence="3 4">
    <name type="scientific">Aliidiomarina iranensis</name>
    <dbReference type="NCBI Taxonomy" id="1434071"/>
    <lineage>
        <taxon>Bacteria</taxon>
        <taxon>Pseudomonadati</taxon>
        <taxon>Pseudomonadota</taxon>
        <taxon>Gammaproteobacteria</taxon>
        <taxon>Alteromonadales</taxon>
        <taxon>Idiomarinaceae</taxon>
        <taxon>Aliidiomarina</taxon>
    </lineage>
</organism>
<dbReference type="PANTHER" id="PTHR19308">
    <property type="entry name" value="PHOSPHATIDYLCHOLINE TRANSFER PROTEIN"/>
    <property type="match status" value="1"/>
</dbReference>
<keyword evidence="1" id="KW-0812">Transmembrane</keyword>
<dbReference type="GO" id="GO:0005737">
    <property type="term" value="C:cytoplasm"/>
    <property type="evidence" value="ECO:0007669"/>
    <property type="project" value="UniProtKB-ARBA"/>
</dbReference>
<accession>A0A432VWE9</accession>
<dbReference type="Proteomes" id="UP000288395">
    <property type="component" value="Unassembled WGS sequence"/>
</dbReference>
<proteinExistence type="predicted"/>
<keyword evidence="1" id="KW-1133">Transmembrane helix</keyword>
<keyword evidence="1" id="KW-0472">Membrane</keyword>
<feature type="domain" description="START" evidence="2">
    <location>
        <begin position="91"/>
        <end position="227"/>
    </location>
</feature>
<evidence type="ECO:0000313" key="4">
    <source>
        <dbReference type="Proteomes" id="UP000288395"/>
    </source>
</evidence>
<sequence>MKRFAAIPSVRRKRWSSSSYLSYLSYLSCASFFVGMSWLGPAVAMSSGTLNLDTSNAEPKVEWERFASNNNTLEIESSYLTPDVLQIRARTELSGEGSGCIAAFMHLLEDTERLENSVDAITDASVIAQPDPQTHIVHTKFDAVWPVTDRDMVTRSTWQYDAEAHSLTIHIIDASEEKPEQRNTIRMTDVDASWHLQHTEENTLEVRYQGNSNPKGSIPKSIARSSALNSIEQTFNALQSAITESEYQRDYYSVPCLR</sequence>